<gene>
    <name evidence="2" type="ORF">DERP_012722</name>
</gene>
<evidence type="ECO:0000256" key="1">
    <source>
        <dbReference type="SAM" id="Phobius"/>
    </source>
</evidence>
<keyword evidence="3" id="KW-1185">Reference proteome</keyword>
<proteinExistence type="predicted"/>
<feature type="non-terminal residue" evidence="2">
    <location>
        <position position="1"/>
    </location>
</feature>
<evidence type="ECO:0000313" key="3">
    <source>
        <dbReference type="Proteomes" id="UP000887458"/>
    </source>
</evidence>
<keyword evidence="1" id="KW-1133">Transmembrane helix</keyword>
<protein>
    <submittedName>
        <fullName evidence="2">Uncharacterized protein</fullName>
    </submittedName>
</protein>
<feature type="transmembrane region" description="Helical" evidence="1">
    <location>
        <begin position="15"/>
        <end position="34"/>
    </location>
</feature>
<dbReference type="Proteomes" id="UP000887458">
    <property type="component" value="Unassembled WGS sequence"/>
</dbReference>
<name>A0ABQ8JQ49_DERPT</name>
<evidence type="ECO:0000313" key="2">
    <source>
        <dbReference type="EMBL" id="KAH9424738.1"/>
    </source>
</evidence>
<dbReference type="EMBL" id="NJHN03000026">
    <property type="protein sequence ID" value="KAH9424738.1"/>
    <property type="molecule type" value="Genomic_DNA"/>
</dbReference>
<comment type="caution">
    <text evidence="2">The sequence shown here is derived from an EMBL/GenBank/DDBJ whole genome shotgun (WGS) entry which is preliminary data.</text>
</comment>
<organism evidence="2 3">
    <name type="scientific">Dermatophagoides pteronyssinus</name>
    <name type="common">European house dust mite</name>
    <dbReference type="NCBI Taxonomy" id="6956"/>
    <lineage>
        <taxon>Eukaryota</taxon>
        <taxon>Metazoa</taxon>
        <taxon>Ecdysozoa</taxon>
        <taxon>Arthropoda</taxon>
        <taxon>Chelicerata</taxon>
        <taxon>Arachnida</taxon>
        <taxon>Acari</taxon>
        <taxon>Acariformes</taxon>
        <taxon>Sarcoptiformes</taxon>
        <taxon>Astigmata</taxon>
        <taxon>Psoroptidia</taxon>
        <taxon>Analgoidea</taxon>
        <taxon>Pyroglyphidae</taxon>
        <taxon>Dermatophagoidinae</taxon>
        <taxon>Dermatophagoides</taxon>
    </lineage>
</organism>
<keyword evidence="1" id="KW-0812">Transmembrane</keyword>
<sequence length="392" mass="42796">KCYIWCLNFRKTKSFHVMIQFILAIIMMMMVTISKSAPYSGGYRTLSSHGTGRGQIMAAPMVVRATNVGGSSGYGSIFGRSSSSTKNNGGGVIPIAIHTKHNVEYKDVPSSGSIQTATVEVGARSIPINIIFRSASSSLNVLQRHQGSVGDTQESSSEDEPHRLLHTVTKPIIQEIHEVISPYRKILQEVHPVQEEIKTVVAKNSNRYQPAGQGRPTTTSTMGQQQHYVAAASSNKKHHVQASPIIIDNNNDNSMDSMEDDDDVDFQKLIQNGNAIVTSSSILKGTDLDGKSIAKAMDQSGYYQDHHQYSAERYGSITSYISWMIGFRTTCIKRCGSSMDSVSECDPPCDPRCCGITFKSVELERNINVKGIDCAGTCMVTGRLVSIDGELT</sequence>
<reference evidence="2 3" key="2">
    <citation type="journal article" date="2022" name="Mol. Biol. Evol.">
        <title>Comparative Genomics Reveals Insights into the Divergent Evolution of Astigmatic Mites and Household Pest Adaptations.</title>
        <authorList>
            <person name="Xiong Q."/>
            <person name="Wan A.T."/>
            <person name="Liu X."/>
            <person name="Fung C.S."/>
            <person name="Xiao X."/>
            <person name="Malainual N."/>
            <person name="Hou J."/>
            <person name="Wang L."/>
            <person name="Wang M."/>
            <person name="Yang K.Y."/>
            <person name="Cui Y."/>
            <person name="Leung E.L."/>
            <person name="Nong W."/>
            <person name="Shin S.K."/>
            <person name="Au S.W."/>
            <person name="Jeong K.Y."/>
            <person name="Chew F.T."/>
            <person name="Hui J.H."/>
            <person name="Leung T.F."/>
            <person name="Tungtrongchitr A."/>
            <person name="Zhong N."/>
            <person name="Liu Z."/>
            <person name="Tsui S.K."/>
        </authorList>
    </citation>
    <scope>NUCLEOTIDE SEQUENCE [LARGE SCALE GENOMIC DNA]</scope>
    <source>
        <strain evidence="2">Derp</strain>
    </source>
</reference>
<reference evidence="2 3" key="1">
    <citation type="journal article" date="2018" name="J. Allergy Clin. Immunol.">
        <title>High-quality assembly of Dermatophagoides pteronyssinus genome and transcriptome reveals a wide range of novel allergens.</title>
        <authorList>
            <person name="Liu X.Y."/>
            <person name="Yang K.Y."/>
            <person name="Wang M.Q."/>
            <person name="Kwok J.S."/>
            <person name="Zeng X."/>
            <person name="Yang Z."/>
            <person name="Xiao X.J."/>
            <person name="Lau C.P."/>
            <person name="Li Y."/>
            <person name="Huang Z.M."/>
            <person name="Ba J.G."/>
            <person name="Yim A.K."/>
            <person name="Ouyang C.Y."/>
            <person name="Ngai S.M."/>
            <person name="Chan T.F."/>
            <person name="Leung E.L."/>
            <person name="Liu L."/>
            <person name="Liu Z.G."/>
            <person name="Tsui S.K."/>
        </authorList>
    </citation>
    <scope>NUCLEOTIDE SEQUENCE [LARGE SCALE GENOMIC DNA]</scope>
    <source>
        <strain evidence="2">Derp</strain>
    </source>
</reference>
<keyword evidence="1" id="KW-0472">Membrane</keyword>
<accession>A0ABQ8JQ49</accession>